<accession>Q7WT00</accession>
<proteinExistence type="predicted"/>
<reference evidence="2" key="1">
    <citation type="journal article" date="2003" name="Appl. Environ. Microbiol.">
        <title>Identification of a new ribosomal protection type of tetracycline resistance gene, tet(36), from swine manure pits.</title>
        <authorList>
            <person name="Whittle G."/>
            <person name="Whitehead T.R."/>
            <person name="Hamburger N."/>
            <person name="Shoemaker N.B."/>
            <person name="Cotta M.A."/>
            <person name="Salyers A.A."/>
        </authorList>
    </citation>
    <scope>NUCLEOTIDE SEQUENCE</scope>
</reference>
<dbReference type="AlphaFoldDB" id="Q7WT00"/>
<feature type="transmembrane region" description="Helical" evidence="1">
    <location>
        <begin position="74"/>
        <end position="94"/>
    </location>
</feature>
<name>Q7WT00_9BACE</name>
<feature type="transmembrane region" description="Helical" evidence="1">
    <location>
        <begin position="49"/>
        <end position="67"/>
    </location>
</feature>
<keyword evidence="1" id="KW-0812">Transmembrane</keyword>
<protein>
    <submittedName>
        <fullName evidence="2">Uncharacterized protein</fullName>
    </submittedName>
</protein>
<dbReference type="EMBL" id="AJ514254">
    <property type="protein sequence ID" value="CAD55719.1"/>
    <property type="molecule type" value="Genomic_DNA"/>
</dbReference>
<keyword evidence="1" id="KW-1133">Transmembrane helix</keyword>
<evidence type="ECO:0000313" key="2">
    <source>
        <dbReference type="EMBL" id="CAD55719.1"/>
    </source>
</evidence>
<evidence type="ECO:0000256" key="1">
    <source>
        <dbReference type="SAM" id="Phobius"/>
    </source>
</evidence>
<sequence>MKKNVAVMRKERIKLMKQNSLASGILIKFLLRLVVVGVCVLFLYRSGVALGVGIGGYLMARCVLKVIRLSIRLVFTILSILFLLTTIAILTTIIF</sequence>
<feature type="transmembrane region" description="Helical" evidence="1">
    <location>
        <begin position="21"/>
        <end position="43"/>
    </location>
</feature>
<keyword evidence="1" id="KW-0472">Membrane</keyword>
<organism evidence="2">
    <name type="scientific">Bacteroides coprosuis</name>
    <dbReference type="NCBI Taxonomy" id="151276"/>
    <lineage>
        <taxon>Bacteria</taxon>
        <taxon>Pseudomonadati</taxon>
        <taxon>Bacteroidota</taxon>
        <taxon>Bacteroidia</taxon>
        <taxon>Bacteroidales</taxon>
        <taxon>Bacteroidaceae</taxon>
        <taxon>Bacteroides</taxon>
    </lineage>
</organism>